<accession>K0SQ13</accession>
<proteinExistence type="predicted"/>
<name>K0SQ13_THAOC</name>
<dbReference type="Proteomes" id="UP000266841">
    <property type="component" value="Unassembled WGS sequence"/>
</dbReference>
<gene>
    <name evidence="1" type="ORF">THAOC_11538</name>
</gene>
<keyword evidence="2" id="KW-1185">Reference proteome</keyword>
<dbReference type="AlphaFoldDB" id="K0SQ13"/>
<sequence>MVFDGRFLVDILARRKNIRVASVKDRNDRGVEELSARRAQFSIVAAVVVDRDLRKHGEVLDLGLTKGRAVRRDENKLGLASSKRLEAGLVSEDGLPRLHDKFESRVHRLNILLLFSGKGLECG</sequence>
<reference evidence="1 2" key="1">
    <citation type="journal article" date="2012" name="Genome Biol.">
        <title>Genome and low-iron response of an oceanic diatom adapted to chronic iron limitation.</title>
        <authorList>
            <person name="Lommer M."/>
            <person name="Specht M."/>
            <person name="Roy A.S."/>
            <person name="Kraemer L."/>
            <person name="Andreson R."/>
            <person name="Gutowska M.A."/>
            <person name="Wolf J."/>
            <person name="Bergner S.V."/>
            <person name="Schilhabel M.B."/>
            <person name="Klostermeier U.C."/>
            <person name="Beiko R.G."/>
            <person name="Rosenstiel P."/>
            <person name="Hippler M."/>
            <person name="Laroche J."/>
        </authorList>
    </citation>
    <scope>NUCLEOTIDE SEQUENCE [LARGE SCALE GENOMIC DNA]</scope>
    <source>
        <strain evidence="1 2">CCMP1005</strain>
    </source>
</reference>
<organism evidence="1 2">
    <name type="scientific">Thalassiosira oceanica</name>
    <name type="common">Marine diatom</name>
    <dbReference type="NCBI Taxonomy" id="159749"/>
    <lineage>
        <taxon>Eukaryota</taxon>
        <taxon>Sar</taxon>
        <taxon>Stramenopiles</taxon>
        <taxon>Ochrophyta</taxon>
        <taxon>Bacillariophyta</taxon>
        <taxon>Coscinodiscophyceae</taxon>
        <taxon>Thalassiosirophycidae</taxon>
        <taxon>Thalassiosirales</taxon>
        <taxon>Thalassiosiraceae</taxon>
        <taxon>Thalassiosira</taxon>
    </lineage>
</organism>
<dbReference type="EMBL" id="AGNL01013127">
    <property type="protein sequence ID" value="EJK67430.1"/>
    <property type="molecule type" value="Genomic_DNA"/>
</dbReference>
<evidence type="ECO:0000313" key="1">
    <source>
        <dbReference type="EMBL" id="EJK67430.1"/>
    </source>
</evidence>
<evidence type="ECO:0000313" key="2">
    <source>
        <dbReference type="Proteomes" id="UP000266841"/>
    </source>
</evidence>
<protein>
    <submittedName>
        <fullName evidence="1">Uncharacterized protein</fullName>
    </submittedName>
</protein>
<comment type="caution">
    <text evidence="1">The sequence shown here is derived from an EMBL/GenBank/DDBJ whole genome shotgun (WGS) entry which is preliminary data.</text>
</comment>